<evidence type="ECO:0000256" key="3">
    <source>
        <dbReference type="ARBA" id="ARBA00022630"/>
    </source>
</evidence>
<dbReference type="Gene3D" id="3.30.9.10">
    <property type="entry name" value="D-Amino Acid Oxidase, subunit A, domain 2"/>
    <property type="match status" value="1"/>
</dbReference>
<evidence type="ECO:0000313" key="10">
    <source>
        <dbReference type="Proteomes" id="UP000295304"/>
    </source>
</evidence>
<dbReference type="Proteomes" id="UP000295304">
    <property type="component" value="Unassembled WGS sequence"/>
</dbReference>
<comment type="function">
    <text evidence="7">Oxidative deamination of D-amino acids.</text>
</comment>
<dbReference type="RefSeq" id="WP_132938079.1">
    <property type="nucleotide sequence ID" value="NZ_CP119676.1"/>
</dbReference>
<dbReference type="OrthoDB" id="9805337at2"/>
<feature type="binding site" evidence="7">
    <location>
        <begin position="3"/>
        <end position="17"/>
    </location>
    <ligand>
        <name>FAD</name>
        <dbReference type="ChEBI" id="CHEBI:57692"/>
    </ligand>
</feature>
<gene>
    <name evidence="7" type="primary">dadA</name>
    <name evidence="9" type="ORF">EDD55_102151</name>
</gene>
<evidence type="ECO:0000256" key="6">
    <source>
        <dbReference type="ARBA" id="ARBA00047884"/>
    </source>
</evidence>
<keyword evidence="10" id="KW-1185">Reference proteome</keyword>
<reference evidence="9 10" key="1">
    <citation type="submission" date="2019-03" db="EMBL/GenBank/DDBJ databases">
        <title>Genomic Encyclopedia of Type Strains, Phase IV (KMG-IV): sequencing the most valuable type-strain genomes for metagenomic binning, comparative biology and taxonomic classification.</title>
        <authorList>
            <person name="Goeker M."/>
        </authorList>
    </citation>
    <scope>NUCLEOTIDE SEQUENCE [LARGE SCALE GENOMIC DNA]</scope>
    <source>
        <strain evidence="9 10">DSM 101688</strain>
    </source>
</reference>
<dbReference type="GO" id="GO:0008718">
    <property type="term" value="F:D-amino-acid dehydrogenase activity"/>
    <property type="evidence" value="ECO:0007669"/>
    <property type="project" value="UniProtKB-UniRule"/>
</dbReference>
<evidence type="ECO:0000256" key="5">
    <source>
        <dbReference type="ARBA" id="ARBA00023002"/>
    </source>
</evidence>
<evidence type="ECO:0000256" key="2">
    <source>
        <dbReference type="ARBA" id="ARBA00009410"/>
    </source>
</evidence>
<dbReference type="AlphaFoldDB" id="A0A4R3JE24"/>
<sequence length="416" mass="45244">MKVIVLGAGVVGTSTAYFLAKAGMDVHVIDRQEGVARETSFANGGQIAANHAEPWAAPSVLPKALKWLGRTDAPLLYHLRLDPSLWAWTLKFLANCTPGRERRNTVRTLRIALYSRTILQRLRRETAIEYDHLARGILNIFHTPKSFSAGARAADVMSELGCERRTLDRGACLDLEPALRFSDAPFVGGTWSPHDESGDCFLFTQRIGEMAQKEGARFHFGTTVTRLLAKGNRVGGVETATGVETADAYVLSLGSYSRKIAQDMGLNLPIYPAKGYSVSIPIENDEGAPMVSITDDAHKLVLSRLGGIFRIAGTAEFAGYDTTIDPVRARQTLDAGLHLFPRAGSRDRGEYWTGLRPVTPDSVPLLGRSPIENLYLNTGHGTLGWTMAAGSGRVIADLIGGRRPEIDLTGLGIDRF</sequence>
<accession>A0A4R3JE24</accession>
<comment type="catalytic activity">
    <reaction evidence="6 7">
        <text>a D-alpha-amino acid + A + H2O = a 2-oxocarboxylate + AH2 + NH4(+)</text>
        <dbReference type="Rhea" id="RHEA:18125"/>
        <dbReference type="ChEBI" id="CHEBI:13193"/>
        <dbReference type="ChEBI" id="CHEBI:15377"/>
        <dbReference type="ChEBI" id="CHEBI:17499"/>
        <dbReference type="ChEBI" id="CHEBI:28938"/>
        <dbReference type="ChEBI" id="CHEBI:35179"/>
        <dbReference type="ChEBI" id="CHEBI:59871"/>
    </reaction>
</comment>
<evidence type="ECO:0000259" key="8">
    <source>
        <dbReference type="Pfam" id="PF01266"/>
    </source>
</evidence>
<evidence type="ECO:0000313" key="9">
    <source>
        <dbReference type="EMBL" id="TCS64112.1"/>
    </source>
</evidence>
<dbReference type="GO" id="GO:0005737">
    <property type="term" value="C:cytoplasm"/>
    <property type="evidence" value="ECO:0007669"/>
    <property type="project" value="TreeGrafter"/>
</dbReference>
<dbReference type="NCBIfam" id="NF001933">
    <property type="entry name" value="PRK00711.1"/>
    <property type="match status" value="1"/>
</dbReference>
<comment type="cofactor">
    <cofactor evidence="1 7">
        <name>FAD</name>
        <dbReference type="ChEBI" id="CHEBI:57692"/>
    </cofactor>
</comment>
<dbReference type="EMBL" id="SLZW01000002">
    <property type="protein sequence ID" value="TCS64112.1"/>
    <property type="molecule type" value="Genomic_DNA"/>
</dbReference>
<dbReference type="SUPFAM" id="SSF54373">
    <property type="entry name" value="FAD-linked reductases, C-terminal domain"/>
    <property type="match status" value="1"/>
</dbReference>
<evidence type="ECO:0000256" key="7">
    <source>
        <dbReference type="HAMAP-Rule" id="MF_01202"/>
    </source>
</evidence>
<keyword evidence="5 7" id="KW-0560">Oxidoreductase</keyword>
<dbReference type="InterPro" id="IPR006076">
    <property type="entry name" value="FAD-dep_OxRdtase"/>
</dbReference>
<dbReference type="Pfam" id="PF01266">
    <property type="entry name" value="DAO"/>
    <property type="match status" value="1"/>
</dbReference>
<evidence type="ECO:0000256" key="1">
    <source>
        <dbReference type="ARBA" id="ARBA00001974"/>
    </source>
</evidence>
<keyword evidence="4 7" id="KW-0274">FAD</keyword>
<dbReference type="InterPro" id="IPR023080">
    <property type="entry name" value="DadA"/>
</dbReference>
<dbReference type="SUPFAM" id="SSF51905">
    <property type="entry name" value="FAD/NAD(P)-binding domain"/>
    <property type="match status" value="1"/>
</dbReference>
<comment type="similarity">
    <text evidence="2 7">Belongs to the DadA oxidoreductase family.</text>
</comment>
<dbReference type="GO" id="GO:0055130">
    <property type="term" value="P:D-alanine catabolic process"/>
    <property type="evidence" value="ECO:0007669"/>
    <property type="project" value="TreeGrafter"/>
</dbReference>
<protein>
    <recommendedName>
        <fullName evidence="7">D-amino acid dehydrogenase</fullName>
        <ecNumber evidence="7">1.4.99.-</ecNumber>
    </recommendedName>
</protein>
<organism evidence="9 10">
    <name type="scientific">Varunaivibrio sulfuroxidans</name>
    <dbReference type="NCBI Taxonomy" id="1773489"/>
    <lineage>
        <taxon>Bacteria</taxon>
        <taxon>Pseudomonadati</taxon>
        <taxon>Pseudomonadota</taxon>
        <taxon>Alphaproteobacteria</taxon>
        <taxon>Rhodospirillales</taxon>
        <taxon>Magnetovibrionaceae</taxon>
        <taxon>Varunaivibrio</taxon>
    </lineage>
</organism>
<comment type="caution">
    <text evidence="9">The sequence shown here is derived from an EMBL/GenBank/DDBJ whole genome shotgun (WGS) entry which is preliminary data.</text>
</comment>
<dbReference type="Gene3D" id="3.50.50.60">
    <property type="entry name" value="FAD/NAD(P)-binding domain"/>
    <property type="match status" value="2"/>
</dbReference>
<evidence type="ECO:0000256" key="4">
    <source>
        <dbReference type="ARBA" id="ARBA00022827"/>
    </source>
</evidence>
<proteinExistence type="inferred from homology"/>
<dbReference type="GO" id="GO:0005886">
    <property type="term" value="C:plasma membrane"/>
    <property type="evidence" value="ECO:0007669"/>
    <property type="project" value="TreeGrafter"/>
</dbReference>
<name>A0A4R3JE24_9PROT</name>
<dbReference type="PANTHER" id="PTHR13847">
    <property type="entry name" value="SARCOSINE DEHYDROGENASE-RELATED"/>
    <property type="match status" value="1"/>
</dbReference>
<dbReference type="HAMAP" id="MF_01202">
    <property type="entry name" value="DadA"/>
    <property type="match status" value="1"/>
</dbReference>
<dbReference type="PANTHER" id="PTHR13847:SF280">
    <property type="entry name" value="D-AMINO ACID DEHYDROGENASE"/>
    <property type="match status" value="1"/>
</dbReference>
<dbReference type="EC" id="1.4.99.-" evidence="7"/>
<feature type="domain" description="FAD dependent oxidoreductase" evidence="8">
    <location>
        <begin position="2"/>
        <end position="398"/>
    </location>
</feature>
<keyword evidence="3 7" id="KW-0285">Flavoprotein</keyword>
<dbReference type="InterPro" id="IPR036188">
    <property type="entry name" value="FAD/NAD-bd_sf"/>
</dbReference>